<evidence type="ECO:0000313" key="2">
    <source>
        <dbReference type="EMBL" id="TRM57686.1"/>
    </source>
</evidence>
<keyword evidence="3" id="KW-1185">Reference proteome</keyword>
<evidence type="ECO:0000256" key="1">
    <source>
        <dbReference type="SAM" id="MobiDB-lite"/>
    </source>
</evidence>
<dbReference type="EMBL" id="VDMD01000044">
    <property type="protein sequence ID" value="TRM57686.1"/>
    <property type="molecule type" value="Genomic_DNA"/>
</dbReference>
<proteinExistence type="predicted"/>
<gene>
    <name evidence="2" type="ORF">BD626DRAFT_208557</name>
</gene>
<reference evidence="2 3" key="1">
    <citation type="journal article" date="2019" name="New Phytol.">
        <title>Comparative genomics reveals unique wood-decay strategies and fruiting body development in the Schizophyllaceae.</title>
        <authorList>
            <person name="Almasi E."/>
            <person name="Sahu N."/>
            <person name="Krizsan K."/>
            <person name="Balint B."/>
            <person name="Kovacs G.M."/>
            <person name="Kiss B."/>
            <person name="Cseklye J."/>
            <person name="Drula E."/>
            <person name="Henrissat B."/>
            <person name="Nagy I."/>
            <person name="Chovatia M."/>
            <person name="Adam C."/>
            <person name="LaButti K."/>
            <person name="Lipzen A."/>
            <person name="Riley R."/>
            <person name="Grigoriev I.V."/>
            <person name="Nagy L.G."/>
        </authorList>
    </citation>
    <scope>NUCLEOTIDE SEQUENCE [LARGE SCALE GENOMIC DNA]</scope>
    <source>
        <strain evidence="2 3">NL-1724</strain>
    </source>
</reference>
<name>A0A550BYZ2_9AGAR</name>
<feature type="region of interest" description="Disordered" evidence="1">
    <location>
        <begin position="1"/>
        <end position="30"/>
    </location>
</feature>
<accession>A0A550BYZ2</accession>
<sequence>MLAGPLVLAPRSNARSKSRQSDPDHPAISSCGLGDSTVATRFCFCKRRYCTLSSPSSSSSTLAVVEFVACTRRSFPRLTARPRTSKDPALDPYSNSITRCTRIHDDEVPGIPPTHIQPHADAHLALPPSAFSFTTTRIQLHHDPQSASTRCVHNSASTRRVFNVCPTRIQLPFHSLPPASLVQHPRRVARAAPASLVS</sequence>
<protein>
    <submittedName>
        <fullName evidence="2">Uncharacterized protein</fullName>
    </submittedName>
</protein>
<evidence type="ECO:0000313" key="3">
    <source>
        <dbReference type="Proteomes" id="UP000320762"/>
    </source>
</evidence>
<dbReference type="AlphaFoldDB" id="A0A550BYZ2"/>
<comment type="caution">
    <text evidence="2">The sequence shown here is derived from an EMBL/GenBank/DDBJ whole genome shotgun (WGS) entry which is preliminary data.</text>
</comment>
<dbReference type="Proteomes" id="UP000320762">
    <property type="component" value="Unassembled WGS sequence"/>
</dbReference>
<organism evidence="2 3">
    <name type="scientific">Schizophyllum amplum</name>
    <dbReference type="NCBI Taxonomy" id="97359"/>
    <lineage>
        <taxon>Eukaryota</taxon>
        <taxon>Fungi</taxon>
        <taxon>Dikarya</taxon>
        <taxon>Basidiomycota</taxon>
        <taxon>Agaricomycotina</taxon>
        <taxon>Agaricomycetes</taxon>
        <taxon>Agaricomycetidae</taxon>
        <taxon>Agaricales</taxon>
        <taxon>Schizophyllaceae</taxon>
        <taxon>Schizophyllum</taxon>
    </lineage>
</organism>